<feature type="region of interest" description="Disordered" evidence="1">
    <location>
        <begin position="226"/>
        <end position="255"/>
    </location>
</feature>
<organism evidence="2 3">
    <name type="scientific">Tetrahymena thermophila (strain SB210)</name>
    <dbReference type="NCBI Taxonomy" id="312017"/>
    <lineage>
        <taxon>Eukaryota</taxon>
        <taxon>Sar</taxon>
        <taxon>Alveolata</taxon>
        <taxon>Ciliophora</taxon>
        <taxon>Intramacronucleata</taxon>
        <taxon>Oligohymenophorea</taxon>
        <taxon>Hymenostomatida</taxon>
        <taxon>Tetrahymenina</taxon>
        <taxon>Tetrahymenidae</taxon>
        <taxon>Tetrahymena</taxon>
    </lineage>
</organism>
<dbReference type="RefSeq" id="XP_001029944.1">
    <property type="nucleotide sequence ID" value="XM_001029944.2"/>
</dbReference>
<keyword evidence="3" id="KW-1185">Reference proteome</keyword>
<protein>
    <submittedName>
        <fullName evidence="2">Uncharacterized protein</fullName>
    </submittedName>
</protein>
<accession>Q22AG1</accession>
<dbReference type="AlphaFoldDB" id="Q22AG1"/>
<dbReference type="HOGENOM" id="CLU_604823_0_0_1"/>
<name>Q22AG1_TETTS</name>
<feature type="compositionally biased region" description="Polar residues" evidence="1">
    <location>
        <begin position="234"/>
        <end position="255"/>
    </location>
</feature>
<evidence type="ECO:0000313" key="2">
    <source>
        <dbReference type="EMBL" id="EAR82281.1"/>
    </source>
</evidence>
<dbReference type="EMBL" id="GG662573">
    <property type="protein sequence ID" value="EAR82281.1"/>
    <property type="molecule type" value="Genomic_DNA"/>
</dbReference>
<dbReference type="KEGG" id="tet:TTHERM_01228980"/>
<evidence type="ECO:0000313" key="3">
    <source>
        <dbReference type="Proteomes" id="UP000009168"/>
    </source>
</evidence>
<gene>
    <name evidence="2" type="ORF">TTHERM_01228980</name>
</gene>
<proteinExistence type="predicted"/>
<dbReference type="Proteomes" id="UP000009168">
    <property type="component" value="Unassembled WGS sequence"/>
</dbReference>
<reference evidence="3" key="1">
    <citation type="journal article" date="2006" name="PLoS Biol.">
        <title>Macronuclear genome sequence of the ciliate Tetrahymena thermophila, a model eukaryote.</title>
        <authorList>
            <person name="Eisen J.A."/>
            <person name="Coyne R.S."/>
            <person name="Wu M."/>
            <person name="Wu D."/>
            <person name="Thiagarajan M."/>
            <person name="Wortman J.R."/>
            <person name="Badger J.H."/>
            <person name="Ren Q."/>
            <person name="Amedeo P."/>
            <person name="Jones K.M."/>
            <person name="Tallon L.J."/>
            <person name="Delcher A.L."/>
            <person name="Salzberg S.L."/>
            <person name="Silva J.C."/>
            <person name="Haas B.J."/>
            <person name="Majoros W.H."/>
            <person name="Farzad M."/>
            <person name="Carlton J.M."/>
            <person name="Smith R.K. Jr."/>
            <person name="Garg J."/>
            <person name="Pearlman R.E."/>
            <person name="Karrer K.M."/>
            <person name="Sun L."/>
            <person name="Manning G."/>
            <person name="Elde N.C."/>
            <person name="Turkewitz A.P."/>
            <person name="Asai D.J."/>
            <person name="Wilkes D.E."/>
            <person name="Wang Y."/>
            <person name="Cai H."/>
            <person name="Collins K."/>
            <person name="Stewart B.A."/>
            <person name="Lee S.R."/>
            <person name="Wilamowska K."/>
            <person name="Weinberg Z."/>
            <person name="Ruzzo W.L."/>
            <person name="Wloga D."/>
            <person name="Gaertig J."/>
            <person name="Frankel J."/>
            <person name="Tsao C.-C."/>
            <person name="Gorovsky M.A."/>
            <person name="Keeling P.J."/>
            <person name="Waller R.F."/>
            <person name="Patron N.J."/>
            <person name="Cherry J.M."/>
            <person name="Stover N.A."/>
            <person name="Krieger C.J."/>
            <person name="del Toro C."/>
            <person name="Ryder H.F."/>
            <person name="Williamson S.C."/>
            <person name="Barbeau R.A."/>
            <person name="Hamilton E.P."/>
            <person name="Orias E."/>
        </authorList>
    </citation>
    <scope>NUCLEOTIDE SEQUENCE [LARGE SCALE GENOMIC DNA]</scope>
    <source>
        <strain evidence="3">SB210</strain>
    </source>
</reference>
<evidence type="ECO:0000256" key="1">
    <source>
        <dbReference type="SAM" id="MobiDB-lite"/>
    </source>
</evidence>
<dbReference type="InParanoid" id="Q22AG1"/>
<sequence>MINQQILQEIPISNIEVAEIPLKQFSQRKIFSQDAPKKKNNKYQIVLSRHQKKDQSLFTEPSKVKSVRFKEEIEIIDGDILYNHEQTTAQLVQREEEKAPVPSILFPVNKISFPISMDQVRQQIDSDLLLSFQKQTKNIQTPPEIPKRFQSVSRQERDKKANRLNNAFDPWNVNYTFAPVSNRSSSSQTSSAQHNLKSQNNSYQYIQEYSEQYSYRSFYKVSTNSSNNNINSSLTRPKTNQKSPNDNLNNHYPISNTTPIEQLVVQSTKNSYKTNFSFTETASNYKNFAPSISNTPTKIYNQNRLEYVEQDNTDNLPQIYRVAFNSKATTPINSNNCSTKASSQMTNNSIIIHKDEDQQQLGEMLNQLKNHIILKKQQNQIKTKSKSPRRLKRLSIDISSQQVKDNNKTQQKFQTTAYKQSNEQKPNKMIPDQIKNSLFKKIAEQRLQKQNEE</sequence>
<dbReference type="GeneID" id="7827819"/>